<dbReference type="PANTHER" id="PTHR32268">
    <property type="entry name" value="HOMOSERINE O-ACETYLTRANSFERASE"/>
    <property type="match status" value="1"/>
</dbReference>
<accession>A0ABP0CYB6</accession>
<organism evidence="3 4">
    <name type="scientific">Sporothrix bragantina</name>
    <dbReference type="NCBI Taxonomy" id="671064"/>
    <lineage>
        <taxon>Eukaryota</taxon>
        <taxon>Fungi</taxon>
        <taxon>Dikarya</taxon>
        <taxon>Ascomycota</taxon>
        <taxon>Pezizomycotina</taxon>
        <taxon>Sordariomycetes</taxon>
        <taxon>Sordariomycetidae</taxon>
        <taxon>Ophiostomatales</taxon>
        <taxon>Ophiostomataceae</taxon>
        <taxon>Sporothrix</taxon>
    </lineage>
</organism>
<dbReference type="Gene3D" id="3.40.50.1820">
    <property type="entry name" value="alpha/beta hydrolase"/>
    <property type="match status" value="1"/>
</dbReference>
<evidence type="ECO:0000313" key="3">
    <source>
        <dbReference type="EMBL" id="CAK7236016.1"/>
    </source>
</evidence>
<dbReference type="InterPro" id="IPR000073">
    <property type="entry name" value="AB_hydrolase_1"/>
</dbReference>
<evidence type="ECO:0000259" key="2">
    <source>
        <dbReference type="Pfam" id="PF00561"/>
    </source>
</evidence>
<dbReference type="EMBL" id="CAWUHC010000151">
    <property type="protein sequence ID" value="CAK7236016.1"/>
    <property type="molecule type" value="Genomic_DNA"/>
</dbReference>
<proteinExistence type="inferred from homology"/>
<sequence length="336" mass="37000">MDIRYHVIKEFAFADGTVLPSVTVAYAVLNPSAIKTALVITCFRGRLQNTCTFAQGALKDHRVVVAALLGNGESSSPSNTPSFPLATLSYEDCVRAQQDLLTNALHIDSLDVVVGFSMGGQTTYHWLLMFPDMVHRAVIICSSARTSGHNVQFLEGPRFALQNAIDYIPIAERREKGTSLTASPCVRGIQAFGKAYSAWLTSAEWFDEECFRVLGFSSRTDWDSATTGPNYSGWDPDDLLAMLGMWQRGDVANLRNKDSSAHSLSDKLASIKTPVLLMPGKTDQYFRWYVSEREAEMIPNAKLSVIPSVWGHLAGSGTNPVDTQWMDGEISTFLNE</sequence>
<protein>
    <recommendedName>
        <fullName evidence="2">AB hydrolase-1 domain-containing protein</fullName>
    </recommendedName>
</protein>
<evidence type="ECO:0000313" key="4">
    <source>
        <dbReference type="Proteomes" id="UP001642406"/>
    </source>
</evidence>
<feature type="domain" description="AB hydrolase-1" evidence="2">
    <location>
        <begin position="53"/>
        <end position="144"/>
    </location>
</feature>
<dbReference type="PANTHER" id="PTHR32268:SF15">
    <property type="entry name" value="HOMOSERINE ACETYLTRANSFERASE FAMILY PROTEIN (AFU_ORTHOLOGUE AFUA_1G15350)"/>
    <property type="match status" value="1"/>
</dbReference>
<comment type="similarity">
    <text evidence="1">Belongs to the AB hydrolase superfamily. MetX family.</text>
</comment>
<dbReference type="Proteomes" id="UP001642406">
    <property type="component" value="Unassembled WGS sequence"/>
</dbReference>
<dbReference type="InterPro" id="IPR008220">
    <property type="entry name" value="HAT_MetX-like"/>
</dbReference>
<dbReference type="SUPFAM" id="SSF53474">
    <property type="entry name" value="alpha/beta-Hydrolases"/>
    <property type="match status" value="1"/>
</dbReference>
<gene>
    <name evidence="3" type="ORF">SBRCBS47491_009492</name>
</gene>
<comment type="caution">
    <text evidence="3">The sequence shown here is derived from an EMBL/GenBank/DDBJ whole genome shotgun (WGS) entry which is preliminary data.</text>
</comment>
<keyword evidence="4" id="KW-1185">Reference proteome</keyword>
<evidence type="ECO:0000256" key="1">
    <source>
        <dbReference type="ARBA" id="ARBA00006886"/>
    </source>
</evidence>
<dbReference type="Pfam" id="PF00561">
    <property type="entry name" value="Abhydrolase_1"/>
    <property type="match status" value="1"/>
</dbReference>
<dbReference type="InterPro" id="IPR029058">
    <property type="entry name" value="AB_hydrolase_fold"/>
</dbReference>
<reference evidence="3 4" key="1">
    <citation type="submission" date="2024-01" db="EMBL/GenBank/DDBJ databases">
        <authorList>
            <person name="Allen C."/>
            <person name="Tagirdzhanova G."/>
        </authorList>
    </citation>
    <scope>NUCLEOTIDE SEQUENCE [LARGE SCALE GENOMIC DNA]</scope>
</reference>
<name>A0ABP0CYB6_9PEZI</name>